<dbReference type="Gramene" id="Kaladp0016s0262.1.v1.1">
    <property type="protein sequence ID" value="Kaladp0016s0262.1.v1.1"/>
    <property type="gene ID" value="Kaladp0016s0262.v1.1"/>
</dbReference>
<name>A0A7N0T0U0_KALFE</name>
<accession>A0A7N0T0U0</accession>
<feature type="signal peptide" evidence="2">
    <location>
        <begin position="1"/>
        <end position="28"/>
    </location>
</feature>
<protein>
    <submittedName>
        <fullName evidence="3">Uncharacterized protein</fullName>
    </submittedName>
</protein>
<dbReference type="InterPro" id="IPR038974">
    <property type="entry name" value="CIF1/2"/>
</dbReference>
<keyword evidence="2" id="KW-0732">Signal</keyword>
<dbReference type="PANTHER" id="PTHR35290">
    <property type="entry name" value="PROTEIN CASPARIAN STRIP INTEGRITY FACTOR 1-RELATED"/>
    <property type="match status" value="1"/>
</dbReference>
<keyword evidence="4" id="KW-1185">Reference proteome</keyword>
<dbReference type="PANTHER" id="PTHR35290:SF2">
    <property type="entry name" value="PROTEIN CASPARIAN STRIP INTEGRITY FACTOR 1"/>
    <property type="match status" value="1"/>
</dbReference>
<proteinExistence type="predicted"/>
<feature type="chain" id="PRO_5029556614" evidence="2">
    <location>
        <begin position="29"/>
        <end position="103"/>
    </location>
</feature>
<evidence type="ECO:0000256" key="2">
    <source>
        <dbReference type="SAM" id="SignalP"/>
    </source>
</evidence>
<sequence>MFLPYGKPSTFLVLFLIVSSSMFQISFSARFMRENRQTSTTTPPQANVHNGMSTDQRFFSTATTQDYGVYDPPPSLLRPPAKLIPNFSDQSAVPSILKAAKYP</sequence>
<feature type="compositionally biased region" description="Polar residues" evidence="1">
    <location>
        <begin position="37"/>
        <end position="54"/>
    </location>
</feature>
<organism evidence="3 4">
    <name type="scientific">Kalanchoe fedtschenkoi</name>
    <name type="common">Lavender scallops</name>
    <name type="synonym">South American air plant</name>
    <dbReference type="NCBI Taxonomy" id="63787"/>
    <lineage>
        <taxon>Eukaryota</taxon>
        <taxon>Viridiplantae</taxon>
        <taxon>Streptophyta</taxon>
        <taxon>Embryophyta</taxon>
        <taxon>Tracheophyta</taxon>
        <taxon>Spermatophyta</taxon>
        <taxon>Magnoliopsida</taxon>
        <taxon>eudicotyledons</taxon>
        <taxon>Gunneridae</taxon>
        <taxon>Pentapetalae</taxon>
        <taxon>Saxifragales</taxon>
        <taxon>Crassulaceae</taxon>
        <taxon>Kalanchoe</taxon>
    </lineage>
</organism>
<evidence type="ECO:0000313" key="3">
    <source>
        <dbReference type="EnsemblPlants" id="Kaladp0016s0262.1.v1.1"/>
    </source>
</evidence>
<dbReference type="EnsemblPlants" id="Kaladp0016s0262.1.v1.1">
    <property type="protein sequence ID" value="Kaladp0016s0262.1.v1.1"/>
    <property type="gene ID" value="Kaladp0016s0262.v1.1"/>
</dbReference>
<feature type="region of interest" description="Disordered" evidence="1">
    <location>
        <begin position="35"/>
        <end position="54"/>
    </location>
</feature>
<dbReference type="AlphaFoldDB" id="A0A7N0T0U0"/>
<reference evidence="3" key="1">
    <citation type="submission" date="2021-01" db="UniProtKB">
        <authorList>
            <consortium name="EnsemblPlants"/>
        </authorList>
    </citation>
    <scope>IDENTIFICATION</scope>
</reference>
<dbReference type="Proteomes" id="UP000594263">
    <property type="component" value="Unplaced"/>
</dbReference>
<evidence type="ECO:0000313" key="4">
    <source>
        <dbReference type="Proteomes" id="UP000594263"/>
    </source>
</evidence>
<evidence type="ECO:0000256" key="1">
    <source>
        <dbReference type="SAM" id="MobiDB-lite"/>
    </source>
</evidence>